<dbReference type="SUPFAM" id="SSF53335">
    <property type="entry name" value="S-adenosyl-L-methionine-dependent methyltransferases"/>
    <property type="match status" value="1"/>
</dbReference>
<sequence>MKTIVTTAYRPNQKTDELAARVSEELAIPFVLRRKRSIERIHSDEQADVLVAAKERLEFYPVGKTEPFFFHPNSAAFRTKRPLDQDPLIEVSGLSEGDCLIDCTLGMASDAIVASQRVGGNGRVIGCEAHPTLAYVVSNGLRAYESMPHLTEAMKRIRVVASDAVEFLKTCDDRSADVVYMDPMFTEEISESSNFLPLRGTAEAGQLTEEWMAQAVRVSRKAVVLKAHFRSADFERYGFARRVRPNTKFHYGVISCR</sequence>
<dbReference type="InterPro" id="IPR029063">
    <property type="entry name" value="SAM-dependent_MTases_sf"/>
</dbReference>
<keyword evidence="1" id="KW-0808">Transferase</keyword>
<accession>A0A098EJZ8</accession>
<name>A0A098EJZ8_9BACL</name>
<dbReference type="Proteomes" id="UP000043699">
    <property type="component" value="Unassembled WGS sequence"/>
</dbReference>
<keyword evidence="1" id="KW-0489">Methyltransferase</keyword>
<dbReference type="RefSeq" id="WP_052651465.1">
    <property type="nucleotide sequence ID" value="NZ_CCXS01000001.1"/>
</dbReference>
<dbReference type="PANTHER" id="PTHR36112:SF1">
    <property type="entry name" value="RIBOSOMAL RNA SMALL SUBUNIT METHYLTRANSFERASE J"/>
    <property type="match status" value="1"/>
</dbReference>
<organism evidence="1 2">
    <name type="scientific">Planococcus massiliensis</name>
    <dbReference type="NCBI Taxonomy" id="1499687"/>
    <lineage>
        <taxon>Bacteria</taxon>
        <taxon>Bacillati</taxon>
        <taxon>Bacillota</taxon>
        <taxon>Bacilli</taxon>
        <taxon>Bacillales</taxon>
        <taxon>Caryophanaceae</taxon>
        <taxon>Planococcus</taxon>
    </lineage>
</organism>
<dbReference type="AlphaFoldDB" id="A0A098EJZ8"/>
<dbReference type="Gene3D" id="3.40.50.150">
    <property type="entry name" value="Vaccinia Virus protein VP39"/>
    <property type="match status" value="1"/>
</dbReference>
<protein>
    <submittedName>
        <fullName evidence="1">Ribosomal RNA small subunit methyltransferase J</fullName>
    </submittedName>
</protein>
<dbReference type="OrthoDB" id="1653798at2"/>
<reference evidence="1 2" key="1">
    <citation type="submission" date="2014-09" db="EMBL/GenBank/DDBJ databases">
        <authorList>
            <person name="Urmite Genomes Urmite Genomes"/>
        </authorList>
    </citation>
    <scope>NUCLEOTIDE SEQUENCE [LARGE SCALE GENOMIC DNA]</scope>
    <source>
        <strain evidence="1 2">ES2</strain>
    </source>
</reference>
<dbReference type="InterPro" id="IPR007536">
    <property type="entry name" value="16SrRNA_methylTrfase_J"/>
</dbReference>
<proteinExistence type="predicted"/>
<keyword evidence="2" id="KW-1185">Reference proteome</keyword>
<gene>
    <name evidence="1" type="primary">rsmJ</name>
    <name evidence="1" type="ORF">BN1080_01607</name>
</gene>
<dbReference type="PANTHER" id="PTHR36112">
    <property type="entry name" value="RIBOSOMAL RNA SMALL SUBUNIT METHYLTRANSFERASE J"/>
    <property type="match status" value="1"/>
</dbReference>
<dbReference type="Pfam" id="PF04445">
    <property type="entry name" value="SAM_MT"/>
    <property type="match status" value="1"/>
</dbReference>
<dbReference type="GO" id="GO:0008990">
    <property type="term" value="F:rRNA (guanine-N2-)-methyltransferase activity"/>
    <property type="evidence" value="ECO:0007669"/>
    <property type="project" value="InterPro"/>
</dbReference>
<dbReference type="STRING" id="1499687.BN1080_01607"/>
<dbReference type="EMBL" id="CCXS01000001">
    <property type="protein sequence ID" value="CEG22674.1"/>
    <property type="molecule type" value="Genomic_DNA"/>
</dbReference>
<evidence type="ECO:0000313" key="2">
    <source>
        <dbReference type="Proteomes" id="UP000043699"/>
    </source>
</evidence>
<evidence type="ECO:0000313" key="1">
    <source>
        <dbReference type="EMBL" id="CEG22674.1"/>
    </source>
</evidence>